<name>A0A2J6Q9I6_9HELO</name>
<protein>
    <submittedName>
        <fullName evidence="2">Uncharacterized protein</fullName>
    </submittedName>
</protein>
<dbReference type="AlphaFoldDB" id="A0A2J6Q9I6"/>
<organism evidence="2 3">
    <name type="scientific">Hyaloscypha hepaticicola</name>
    <dbReference type="NCBI Taxonomy" id="2082293"/>
    <lineage>
        <taxon>Eukaryota</taxon>
        <taxon>Fungi</taxon>
        <taxon>Dikarya</taxon>
        <taxon>Ascomycota</taxon>
        <taxon>Pezizomycotina</taxon>
        <taxon>Leotiomycetes</taxon>
        <taxon>Helotiales</taxon>
        <taxon>Hyaloscyphaceae</taxon>
        <taxon>Hyaloscypha</taxon>
    </lineage>
</organism>
<sequence length="278" mass="30191">MVESASFPRMRELRERRPDEKTNGTIQLRCQGQAANARVTCTNNGLAYQGRCSQGVQARHSGGGLEGGGALRASISGGRELHRGLLAIYRSLAFGAIRLDSALLHCCTATCKTGSWNRTATFTLRAKCVAIVSFISSPNAAAHFECISTAPTDQKTFYGTCSSGRNHMVRLPSNLHNLGSQLQFLHYPHLRMIGCRPLGVEKHSPKHSPITRLADLVTLGTLRSTNKLCGVLPLTACTHNAPPARKLWVHHNRLLASSLFGLALQRLETSAAWVSIID</sequence>
<accession>A0A2J6Q9I6</accession>
<gene>
    <name evidence="2" type="ORF">NA56DRAFT_702023</name>
</gene>
<proteinExistence type="predicted"/>
<dbReference type="EMBL" id="KZ613476">
    <property type="protein sequence ID" value="PMD22928.1"/>
    <property type="molecule type" value="Genomic_DNA"/>
</dbReference>
<reference evidence="2 3" key="1">
    <citation type="submission" date="2016-05" db="EMBL/GenBank/DDBJ databases">
        <title>A degradative enzymes factory behind the ericoid mycorrhizal symbiosis.</title>
        <authorList>
            <consortium name="DOE Joint Genome Institute"/>
            <person name="Martino E."/>
            <person name="Morin E."/>
            <person name="Grelet G."/>
            <person name="Kuo A."/>
            <person name="Kohler A."/>
            <person name="Daghino S."/>
            <person name="Barry K."/>
            <person name="Choi C."/>
            <person name="Cichocki N."/>
            <person name="Clum A."/>
            <person name="Copeland A."/>
            <person name="Hainaut M."/>
            <person name="Haridas S."/>
            <person name="Labutti K."/>
            <person name="Lindquist E."/>
            <person name="Lipzen A."/>
            <person name="Khouja H.-R."/>
            <person name="Murat C."/>
            <person name="Ohm R."/>
            <person name="Olson A."/>
            <person name="Spatafora J."/>
            <person name="Veneault-Fourrey C."/>
            <person name="Henrissat B."/>
            <person name="Grigoriev I."/>
            <person name="Martin F."/>
            <person name="Perotto S."/>
        </authorList>
    </citation>
    <scope>NUCLEOTIDE SEQUENCE [LARGE SCALE GENOMIC DNA]</scope>
    <source>
        <strain evidence="2 3">UAMH 7357</strain>
    </source>
</reference>
<evidence type="ECO:0000313" key="3">
    <source>
        <dbReference type="Proteomes" id="UP000235672"/>
    </source>
</evidence>
<evidence type="ECO:0000313" key="2">
    <source>
        <dbReference type="EMBL" id="PMD22928.1"/>
    </source>
</evidence>
<dbReference type="Proteomes" id="UP000235672">
    <property type="component" value="Unassembled WGS sequence"/>
</dbReference>
<feature type="region of interest" description="Disordered" evidence="1">
    <location>
        <begin position="1"/>
        <end position="23"/>
    </location>
</feature>
<evidence type="ECO:0000256" key="1">
    <source>
        <dbReference type="SAM" id="MobiDB-lite"/>
    </source>
</evidence>
<feature type="compositionally biased region" description="Basic and acidic residues" evidence="1">
    <location>
        <begin position="9"/>
        <end position="22"/>
    </location>
</feature>
<keyword evidence="3" id="KW-1185">Reference proteome</keyword>